<comment type="caution">
    <text evidence="18">The sequence shown here is derived from an EMBL/GenBank/DDBJ whole genome shotgun (WGS) entry which is preliminary data.</text>
</comment>
<evidence type="ECO:0000256" key="11">
    <source>
        <dbReference type="SAM" id="MobiDB-lite"/>
    </source>
</evidence>
<dbReference type="SUPFAM" id="SSF57567">
    <property type="entry name" value="Serine protease inhibitors"/>
    <property type="match status" value="6"/>
</dbReference>
<dbReference type="PANTHER" id="PTHR46160:SF8">
    <property type="entry name" value="VWFD DOMAIN-CONTAINING PROTEIN"/>
    <property type="match status" value="1"/>
</dbReference>
<dbReference type="SMART" id="SM00137">
    <property type="entry name" value="MAM"/>
    <property type="match status" value="2"/>
</dbReference>
<evidence type="ECO:0000256" key="6">
    <source>
        <dbReference type="ARBA" id="ARBA00022737"/>
    </source>
</evidence>
<organism evidence="18 19">
    <name type="scientific">Phrynocephalus forsythii</name>
    <dbReference type="NCBI Taxonomy" id="171643"/>
    <lineage>
        <taxon>Eukaryota</taxon>
        <taxon>Metazoa</taxon>
        <taxon>Chordata</taxon>
        <taxon>Craniata</taxon>
        <taxon>Vertebrata</taxon>
        <taxon>Euteleostomi</taxon>
        <taxon>Lepidosauria</taxon>
        <taxon>Squamata</taxon>
        <taxon>Bifurcata</taxon>
        <taxon>Unidentata</taxon>
        <taxon>Episquamata</taxon>
        <taxon>Toxicofera</taxon>
        <taxon>Iguania</taxon>
        <taxon>Acrodonta</taxon>
        <taxon>Agamidae</taxon>
        <taxon>Agaminae</taxon>
        <taxon>Phrynocephalus</taxon>
    </lineage>
</organism>
<dbReference type="PROSITE" id="PS00740">
    <property type="entry name" value="MAM_1"/>
    <property type="match status" value="1"/>
</dbReference>
<evidence type="ECO:0000259" key="14">
    <source>
        <dbReference type="PROSITE" id="PS50026"/>
    </source>
</evidence>
<proteinExistence type="predicted"/>
<keyword evidence="5 13" id="KW-0732">Signal</keyword>
<dbReference type="GO" id="GO:0005576">
    <property type="term" value="C:extracellular region"/>
    <property type="evidence" value="ECO:0007669"/>
    <property type="project" value="UniProtKB-SubCell"/>
</dbReference>
<feature type="domain" description="VWFD" evidence="17">
    <location>
        <begin position="2433"/>
        <end position="2599"/>
    </location>
</feature>
<feature type="transmembrane region" description="Helical" evidence="12">
    <location>
        <begin position="2857"/>
        <end position="2884"/>
    </location>
</feature>
<evidence type="ECO:0000259" key="17">
    <source>
        <dbReference type="PROSITE" id="PS51233"/>
    </source>
</evidence>
<dbReference type="FunFam" id="2.10.25.10:FF:000153">
    <property type="entry name" value="MUC5B isoform 1"/>
    <property type="match status" value="1"/>
</dbReference>
<feature type="domain" description="VWFD" evidence="17">
    <location>
        <begin position="2045"/>
        <end position="2226"/>
    </location>
</feature>
<dbReference type="InterPro" id="IPR013320">
    <property type="entry name" value="ConA-like_dom_sf"/>
</dbReference>
<evidence type="ECO:0000313" key="18">
    <source>
        <dbReference type="EMBL" id="KAJ7324617.1"/>
    </source>
</evidence>
<evidence type="ECO:0000256" key="8">
    <source>
        <dbReference type="ARBA" id="ARBA00023157"/>
    </source>
</evidence>
<dbReference type="CDD" id="cd00054">
    <property type="entry name" value="EGF_CA"/>
    <property type="match status" value="1"/>
</dbReference>
<evidence type="ECO:0000256" key="10">
    <source>
        <dbReference type="PROSITE-ProRule" id="PRU00076"/>
    </source>
</evidence>
<evidence type="ECO:0000256" key="1">
    <source>
        <dbReference type="ARBA" id="ARBA00004236"/>
    </source>
</evidence>
<keyword evidence="6" id="KW-0677">Repeat</keyword>
<dbReference type="CDD" id="cd06263">
    <property type="entry name" value="MAM"/>
    <property type="match status" value="2"/>
</dbReference>
<dbReference type="InterPro" id="IPR052749">
    <property type="entry name" value="Alpha-tectorin"/>
</dbReference>
<dbReference type="InterPro" id="IPR036084">
    <property type="entry name" value="Ser_inhib-like_sf"/>
</dbReference>
<dbReference type="PROSITE" id="PS00022">
    <property type="entry name" value="EGF_1"/>
    <property type="match status" value="1"/>
</dbReference>
<evidence type="ECO:0000256" key="4">
    <source>
        <dbReference type="ARBA" id="ARBA00022525"/>
    </source>
</evidence>
<dbReference type="Pfam" id="PF01826">
    <property type="entry name" value="TIL"/>
    <property type="match status" value="6"/>
</dbReference>
<dbReference type="FunFam" id="2.10.25.10:FF:000055">
    <property type="entry name" value="alpha-tectorin isoform X1"/>
    <property type="match status" value="5"/>
</dbReference>
<dbReference type="SMART" id="SM00181">
    <property type="entry name" value="EGF"/>
    <property type="match status" value="6"/>
</dbReference>
<feature type="domain" description="VWFD" evidence="17">
    <location>
        <begin position="1606"/>
        <end position="1790"/>
    </location>
</feature>
<dbReference type="InterPro" id="IPR014853">
    <property type="entry name" value="VWF/SSPO/ZAN-like_Cys-rich_dom"/>
</dbReference>
<dbReference type="Pfam" id="PF00094">
    <property type="entry name" value="VWD"/>
    <property type="match status" value="7"/>
</dbReference>
<evidence type="ECO:0000256" key="13">
    <source>
        <dbReference type="SAM" id="SignalP"/>
    </source>
</evidence>
<protein>
    <recommendedName>
        <fullName evidence="20">Zonadhesin</fullName>
    </recommendedName>
</protein>
<keyword evidence="4" id="KW-0964">Secreted</keyword>
<dbReference type="PROSITE" id="PS51233">
    <property type="entry name" value="VWFD"/>
    <property type="match status" value="6"/>
</dbReference>
<dbReference type="PROSITE" id="PS50184">
    <property type="entry name" value="VWFC_2"/>
    <property type="match status" value="1"/>
</dbReference>
<reference evidence="18" key="1">
    <citation type="journal article" date="2023" name="DNA Res.">
        <title>Chromosome-level genome assembly of Phrynocephalus forsythii using third-generation DNA sequencing and Hi-C analysis.</title>
        <authorList>
            <person name="Qi Y."/>
            <person name="Zhao W."/>
            <person name="Zhao Y."/>
            <person name="Niu C."/>
            <person name="Cao S."/>
            <person name="Zhang Y."/>
        </authorList>
    </citation>
    <scope>NUCLEOTIDE SEQUENCE</scope>
    <source>
        <tissue evidence="18">Muscle</tissue>
    </source>
</reference>
<dbReference type="SMART" id="SM00215">
    <property type="entry name" value="VWC_out"/>
    <property type="match status" value="6"/>
</dbReference>
<dbReference type="PANTHER" id="PTHR46160">
    <property type="entry name" value="ALPHA-TECTORIN-RELATED"/>
    <property type="match status" value="1"/>
</dbReference>
<evidence type="ECO:0000256" key="5">
    <source>
        <dbReference type="ARBA" id="ARBA00022729"/>
    </source>
</evidence>
<dbReference type="SMART" id="SM00832">
    <property type="entry name" value="C8"/>
    <property type="match status" value="5"/>
</dbReference>
<dbReference type="InterPro" id="IPR001846">
    <property type="entry name" value="VWF_type-D"/>
</dbReference>
<dbReference type="Gene3D" id="2.60.120.200">
    <property type="match status" value="2"/>
</dbReference>
<dbReference type="InterPro" id="IPR000998">
    <property type="entry name" value="MAM_dom"/>
</dbReference>
<dbReference type="CDD" id="cd19941">
    <property type="entry name" value="TIL"/>
    <property type="match status" value="6"/>
</dbReference>
<feature type="region of interest" description="Disordered" evidence="11">
    <location>
        <begin position="393"/>
        <end position="421"/>
    </location>
</feature>
<dbReference type="Pfam" id="PF08742">
    <property type="entry name" value="C8"/>
    <property type="match status" value="5"/>
</dbReference>
<feature type="domain" description="EGF-like" evidence="14">
    <location>
        <begin position="2803"/>
        <end position="2841"/>
    </location>
</feature>
<keyword evidence="12" id="KW-1133">Transmembrane helix</keyword>
<keyword evidence="9" id="KW-0325">Glycoprotein</keyword>
<feature type="compositionally biased region" description="Low complexity" evidence="11">
    <location>
        <begin position="400"/>
        <end position="421"/>
    </location>
</feature>
<evidence type="ECO:0000256" key="3">
    <source>
        <dbReference type="ARBA" id="ARBA00022475"/>
    </source>
</evidence>
<feature type="chain" id="PRO_5040259430" description="Zonadhesin" evidence="13">
    <location>
        <begin position="19"/>
        <end position="2907"/>
    </location>
</feature>
<evidence type="ECO:0000256" key="12">
    <source>
        <dbReference type="SAM" id="Phobius"/>
    </source>
</evidence>
<sequence length="2907" mass="312308">MLMRLLFLLAEWKRRVQPVAWEPGRLLEVSTPSSAAVLLLLPHQPGRSTAPAHNASVSDYLAGCDFNNNSQPFCDWTQSCGASQGTWIRTNHATPTPGTGPEGDYPDGRGYFIYQEASNLVPSESNRLESPELVVSGEICIEFWYHMFGSEDLNELSIVLLAEGKESTVWSRRGSQRPTWLHGAASAQFLKEERIQVAFIAVRGLTEYGDTAVDNVAVKHGPCTPSQQCDFSCSFDVDFCSWTQPDTHILPWTRHKGPTPSGTTGPSYDHTTGGGYFIYLEGNGANPGDVARLLSPACIPSGPLCFRFWYHMYGVARAMALHVYAVPDGAAPELLWSEQGNQGDRWRRAEVSVPQRGRVQILLEGVRGEDFRSDVAVDDVSFMKGHCPGYVHPPTPSEIAPPTTRTTTATTSSAAPPTSESCLVSGDPHYYTFDKQTHHFMGNCSYTLSRLCDPHASQLADFSVEAANEHRGGNTQVSYVRSVDVVVLGVRITLEKGGILKVNGREAPIPSTPTPGVHLSISGFYRVVSTDFGLRVKFDGDHQVEVTLPSTYKGQVCGLCGNYNGNPADDFLNPPGEQEPDATSLGNSWQALFSSRSCSSGSDPVCPEAVREAAQGRSMCGLITDAAGPFRECHGALDPTGHFTSCVYDQCALSLDPGSLCRSLQSYADACRSLGASIKPWRNATFCPVSCGPNSHYESCANACPATCVDPRAPATCHLPCLEACVCDSGFLLHSGGCVPSHQCGCWDHGKHYPVGSEVWTDDSCSSKCTCPREGGWLECSDATCPKGHFCGVQNGVPGCYPYVEGVCRVHNDPHYNTFDKATHHFMGTCTYTLAKVCGESAGLPSFNVEAKNEHRYGNPSVSYVQRVLVEVYGQRVEILKKEPSRVLVNQVWRTLPVTLLQGSVSVGRDGRYVMLETDFRLSVSYDADHSVEIRVPSSYANRTCGMCGNFNGLWGDDYAMPNGELATDSTQLGNSWQVPSAEHDEPSCGSTNVTGPCTPEQEALYQSEGSCGLLTSPGGPFAPCLPVIRPGGFVESCVFDQCALGGSRPLLCGALEAYADACQRAGVALPVWRNATFCPLPCPSNSHYSLCTSPCPATCSSLQAPRNCSKPCVEGCECDPGFVLSGGRCVSVADCGCLEGDKYYQKGEEYWLPDCVGRCLCVGNGGLVCKAETCQDGEVCKLQSGTLGCYPAAKATCHIYGDPHYVTFDGRLYHFQGSCNYTVAEICSGSSSWFSVMTRNEHRGNPTWTALNSVSVSFSNLHIALRKNKEVYVNGREAPIPSTPTPGVHLSSSGFYRVVSTDFGLRVKFDGDHQVEVTLPSTYKGQVCGLCGNYNGNPADDFLNPPGDQEPDSTSLGNSWQVSNLTRFVPRIAMKVPPDYSDVTECPIEALFSSPSCSSGSDPVCPEAVREAAQGQSMCGLITDAAGPFRECHGALDPTGHFTSCVYDQCALSLDPGSLCRSLQSYADACRSLGVSIKPWRNATFCPVSCGPNSHYESCANACPATCVDPRAPATCHLPCLEACVCDSGFLLHSGGCVPSHQCGCWHHGKHYPVGSEVWTDDSCSSKCTCPREGGWLECSEATCPKGHFCGVQNGVPGCYPYVEGVCRVHNDPHYNTFDKATHHFMGTCTYTLAKVCGESAGLPSFNVEAKNEHRYGNPSVSYVQRVLVEVYGQRVEILKKEPSRVLVNQVWRTLPVTLLQGSVSVGRDGRYVMLETDFRLSVSYDADHSVEIRVPSSYANRTCGMCGNFNGLWGDDYAMPNGELATDSTQLGNSWQVPGAEHDEPGCGSTNVTGPCTPEQEALYQSEGSCGLLTSPGGPFAPCLPVIRPGASWRAVSLTSVPWGAASRSCAEPWRPTPMPANERVWPCPSGGMPPSAVSIHGANTHQWLNGKSCLKEIFFSSHFLAAVASGRPAMPPPNQRPPSGAALACPLNAHYDPCTSACPATCLQPQAPESCSHPCVEGCACNPGSLLSGGDCVPASQCGCLYLGQYYSEGETFVNEACTERCVCQGNNSTACTALSCRPDEVCKAQSGLRGCYPAKRATCHVYGDPHYATFDGRLHHFQGGCNYTLVQTCSNDTRAAFVITARNEHRGSPSWTALNSVAITLKGRHIALQKGKLSFTGPFQIDGVLAQPLPVRLPEATIELISSHVRLTTNVGVWIQFDGDQDLLISVTENYHGRVCGLCGTYNGDAQDDFSTPVGAVVDDVNEFGKSWRVPDDHWPCSSTPPVPPACPPSEHQVAQEQCRILSAGEGPFSRCHASVPPQPYLESCTQDLCLTGGSPAQRCNVLRSYVAACQAAGVQLKDWEGEAGCALPCPAGSHYQSCGPRCAPSCVAPSVLRHCGPLPVEGCFCDQGFILSGDRCVPESSCGCVDRHGHYYQLGESWFPEETCAERCTCGQGGSIDCVPWECGVLERCVVKEGVRGCHTSSFGKCLITGDPHYLTFDGLLHHFQGAHTYVVSQSRPDAPERLEPFSIEGKNKAQAGSPQVTLLKELLVTVYNHSVLFRQGKELVVSKGDSEWGPWARAPRGLSSPTATPLRAFLPPDITLPNTYKKNVEGLCGNFDGKYKNDFTTPDGTRVKEVGAFGESWRVPEEGAGELETGFALHCSPGQLGQVNSSSSCGMLADPSGPFKACFGGVPPGPFLRACLFDMCIEANRTARLCPTLEQYALACQLEGVALGEWRQTAGCTPPCPPNSRYNPCTSACPASCADLAAPAACEAPCLEGCECLPGYVLSGFACVPFRDCGCTFSGRYYQVGERFMTDDCRQSCVCTSSSSVSCSRTACAHAELCAVANFTRGCYRAGPCLSSPCLNDGVCIEAGHPEGFDCRCPEGYQGLLCEDQMQPAVPPEKTPRTVIYMAVAIAAIAIVFALILAVLLCVCLPRKRARAPSTRDVITIPNLAFEMD</sequence>
<feature type="disulfide bond" evidence="10">
    <location>
        <begin position="2831"/>
        <end position="2840"/>
    </location>
</feature>
<feature type="domain" description="VWFD" evidence="17">
    <location>
        <begin position="420"/>
        <end position="599"/>
    </location>
</feature>
<dbReference type="Gene3D" id="2.10.25.10">
    <property type="entry name" value="Laminin"/>
    <property type="match status" value="7"/>
</dbReference>
<gene>
    <name evidence="18" type="ORF">JRQ81_017637</name>
</gene>
<feature type="disulfide bond" evidence="10">
    <location>
        <begin position="2812"/>
        <end position="2829"/>
    </location>
</feature>
<evidence type="ECO:0000259" key="16">
    <source>
        <dbReference type="PROSITE" id="PS50184"/>
    </source>
</evidence>
<keyword evidence="8 10" id="KW-1015">Disulfide bond</keyword>
<dbReference type="PROSITE" id="PS50060">
    <property type="entry name" value="MAM_2"/>
    <property type="match status" value="2"/>
</dbReference>
<feature type="domain" description="VWFC" evidence="16">
    <location>
        <begin position="2749"/>
        <end position="2813"/>
    </location>
</feature>
<keyword evidence="10" id="KW-0245">EGF-like domain</keyword>
<dbReference type="InterPro" id="IPR000742">
    <property type="entry name" value="EGF"/>
</dbReference>
<dbReference type="Pfam" id="PF00629">
    <property type="entry name" value="MAM"/>
    <property type="match status" value="2"/>
</dbReference>
<keyword evidence="3" id="KW-1003">Cell membrane</keyword>
<feature type="domain" description="VWFD" evidence="17">
    <location>
        <begin position="1196"/>
        <end position="1371"/>
    </location>
</feature>
<comment type="caution">
    <text evidence="10">Lacks conserved residue(s) required for the propagation of feature annotation.</text>
</comment>
<dbReference type="SMART" id="SM00214">
    <property type="entry name" value="VWC"/>
    <property type="match status" value="5"/>
</dbReference>
<dbReference type="Proteomes" id="UP001142489">
    <property type="component" value="Unassembled WGS sequence"/>
</dbReference>
<feature type="domain" description="MAM" evidence="15">
    <location>
        <begin position="62"/>
        <end position="225"/>
    </location>
</feature>
<dbReference type="SUPFAM" id="SSF57196">
    <property type="entry name" value="EGF/Laminin"/>
    <property type="match status" value="1"/>
</dbReference>
<keyword evidence="12" id="KW-0812">Transmembrane</keyword>
<keyword evidence="19" id="KW-1185">Reference proteome</keyword>
<comment type="subcellular location">
    <subcellularLocation>
        <location evidence="1">Cell membrane</location>
    </subcellularLocation>
    <subcellularLocation>
        <location evidence="2">Secreted</location>
    </subcellularLocation>
</comment>
<evidence type="ECO:0000256" key="7">
    <source>
        <dbReference type="ARBA" id="ARBA00023136"/>
    </source>
</evidence>
<feature type="signal peptide" evidence="13">
    <location>
        <begin position="1"/>
        <end position="18"/>
    </location>
</feature>
<feature type="domain" description="VWFD" evidence="17">
    <location>
        <begin position="806"/>
        <end position="990"/>
    </location>
</feature>
<evidence type="ECO:0000256" key="2">
    <source>
        <dbReference type="ARBA" id="ARBA00004613"/>
    </source>
</evidence>
<dbReference type="GO" id="GO:0005886">
    <property type="term" value="C:plasma membrane"/>
    <property type="evidence" value="ECO:0007669"/>
    <property type="project" value="UniProtKB-SubCell"/>
</dbReference>
<dbReference type="EMBL" id="JAPFRF010000008">
    <property type="protein sequence ID" value="KAJ7324617.1"/>
    <property type="molecule type" value="Genomic_DNA"/>
</dbReference>
<dbReference type="InterPro" id="IPR001007">
    <property type="entry name" value="VWF_dom"/>
</dbReference>
<dbReference type="InterPro" id="IPR002919">
    <property type="entry name" value="TIL_dom"/>
</dbReference>
<dbReference type="PROSITE" id="PS01186">
    <property type="entry name" value="EGF_2"/>
    <property type="match status" value="1"/>
</dbReference>
<dbReference type="InterPro" id="IPR025615">
    <property type="entry name" value="TILa_dom"/>
</dbReference>
<accession>A0A9Q0XRQ2</accession>
<evidence type="ECO:0000313" key="19">
    <source>
        <dbReference type="Proteomes" id="UP001142489"/>
    </source>
</evidence>
<evidence type="ECO:0000259" key="15">
    <source>
        <dbReference type="PROSITE" id="PS50060"/>
    </source>
</evidence>
<name>A0A9Q0XRQ2_9SAUR</name>
<dbReference type="PROSITE" id="PS50026">
    <property type="entry name" value="EGF_3"/>
    <property type="match status" value="1"/>
</dbReference>
<dbReference type="OrthoDB" id="5945029at2759"/>
<evidence type="ECO:0000256" key="9">
    <source>
        <dbReference type="ARBA" id="ARBA00023180"/>
    </source>
</evidence>
<feature type="domain" description="MAM" evidence="15">
    <location>
        <begin position="227"/>
        <end position="389"/>
    </location>
</feature>
<evidence type="ECO:0008006" key="20">
    <source>
        <dbReference type="Google" id="ProtNLM"/>
    </source>
</evidence>
<dbReference type="Pfam" id="PF12714">
    <property type="entry name" value="TILa"/>
    <property type="match status" value="3"/>
</dbReference>
<keyword evidence="7 12" id="KW-0472">Membrane</keyword>
<dbReference type="SMART" id="SM00216">
    <property type="entry name" value="VWD"/>
    <property type="match status" value="6"/>
</dbReference>
<dbReference type="SUPFAM" id="SSF49899">
    <property type="entry name" value="Concanavalin A-like lectins/glucanases"/>
    <property type="match status" value="2"/>
</dbReference>